<dbReference type="Pfam" id="PF00534">
    <property type="entry name" value="Glycos_transf_1"/>
    <property type="match status" value="1"/>
</dbReference>
<dbReference type="Gene3D" id="3.40.50.2000">
    <property type="entry name" value="Glycogen Phosphorylase B"/>
    <property type="match status" value="1"/>
</dbReference>
<reference evidence="3 4" key="1">
    <citation type="submission" date="2021-03" db="EMBL/GenBank/DDBJ databases">
        <title>Sequencing the genomes of 1000 actinobacteria strains.</title>
        <authorList>
            <person name="Klenk H.-P."/>
        </authorList>
    </citation>
    <scope>NUCLEOTIDE SEQUENCE [LARGE SCALE GENOMIC DNA]</scope>
    <source>
        <strain evidence="3 4">DSM 45510</strain>
    </source>
</reference>
<evidence type="ECO:0000256" key="1">
    <source>
        <dbReference type="ARBA" id="ARBA00022679"/>
    </source>
</evidence>
<protein>
    <recommendedName>
        <fullName evidence="2">Glycosyl transferase family 1 domain-containing protein</fullName>
    </recommendedName>
</protein>
<evidence type="ECO:0000259" key="2">
    <source>
        <dbReference type="Pfam" id="PF00534"/>
    </source>
</evidence>
<organism evidence="3 4">
    <name type="scientific">Amycolatopsis magusensis</name>
    <dbReference type="NCBI Taxonomy" id="882444"/>
    <lineage>
        <taxon>Bacteria</taxon>
        <taxon>Bacillati</taxon>
        <taxon>Actinomycetota</taxon>
        <taxon>Actinomycetes</taxon>
        <taxon>Pseudonocardiales</taxon>
        <taxon>Pseudonocardiaceae</taxon>
        <taxon>Amycolatopsis</taxon>
    </lineage>
</organism>
<name>A0ABS4PVA3_9PSEU</name>
<comment type="caution">
    <text evidence="3">The sequence shown here is derived from an EMBL/GenBank/DDBJ whole genome shotgun (WGS) entry which is preliminary data.</text>
</comment>
<keyword evidence="4" id="KW-1185">Reference proteome</keyword>
<dbReference type="Proteomes" id="UP000741013">
    <property type="component" value="Unassembled WGS sequence"/>
</dbReference>
<dbReference type="EMBL" id="JAGGMS010000001">
    <property type="protein sequence ID" value="MBP2183367.1"/>
    <property type="molecule type" value="Genomic_DNA"/>
</dbReference>
<gene>
    <name evidence="3" type="ORF">JOM49_004893</name>
</gene>
<proteinExistence type="predicted"/>
<evidence type="ECO:0000313" key="3">
    <source>
        <dbReference type="EMBL" id="MBP2183367.1"/>
    </source>
</evidence>
<dbReference type="InterPro" id="IPR001296">
    <property type="entry name" value="Glyco_trans_1"/>
</dbReference>
<evidence type="ECO:0000313" key="4">
    <source>
        <dbReference type="Proteomes" id="UP000741013"/>
    </source>
</evidence>
<feature type="domain" description="Glycosyl transferase family 1" evidence="2">
    <location>
        <begin position="200"/>
        <end position="294"/>
    </location>
</feature>
<sequence length="318" mass="34664">MLAWHVHGSWMNAFVRGRHTYLLPKLAEGGPWGLGRAGRPWPDNVLDVDADELGDTEVDIVVLQRPEEIDRAEKLLGRRPGRDVPAVFVEHNTPLGDVPDSRHPLAGQSDIPVIHVTHFNQLVWDTGDAPVMVIPHGVPDPGELYTGTEERAAVVINEPIRRGRRTGTDLLPAFCRAAPVDVFGMGLDGLNEHTGVAGDRLRPIGDLPLGDLHRELASRRLYLHTARWTSLGLSLLEAMHLGMPVVALATTEAAVTVPREAGLVATDVGALTTMIRRLIEDPDLARSAGKAAREHALATHGLEAFLHNWDTLFGRVMA</sequence>
<keyword evidence="1" id="KW-0808">Transferase</keyword>
<accession>A0ABS4PVA3</accession>
<dbReference type="SUPFAM" id="SSF53756">
    <property type="entry name" value="UDP-Glycosyltransferase/glycogen phosphorylase"/>
    <property type="match status" value="1"/>
</dbReference>